<feature type="domain" description="Zinc knuckle CX2CX4HX4C" evidence="2">
    <location>
        <begin position="126"/>
        <end position="168"/>
    </location>
</feature>
<dbReference type="InterPro" id="IPR025836">
    <property type="entry name" value="Zn_knuckle_CX2CX4HX4C"/>
</dbReference>
<evidence type="ECO:0008006" key="5">
    <source>
        <dbReference type="Google" id="ProtNLM"/>
    </source>
</evidence>
<reference evidence="3" key="1">
    <citation type="submission" date="2022-04" db="EMBL/GenBank/DDBJ databases">
        <title>Carnegiea gigantea Genome sequencing and assembly v2.</title>
        <authorList>
            <person name="Copetti D."/>
            <person name="Sanderson M.J."/>
            <person name="Burquez A."/>
            <person name="Wojciechowski M.F."/>
        </authorList>
    </citation>
    <scope>NUCLEOTIDE SEQUENCE</scope>
    <source>
        <strain evidence="3">SGP5-SGP5p</strain>
        <tissue evidence="3">Aerial part</tissue>
    </source>
</reference>
<dbReference type="PANTHER" id="PTHR31286">
    <property type="entry name" value="GLYCINE-RICH CELL WALL STRUCTURAL PROTEIN 1.8-LIKE"/>
    <property type="match status" value="1"/>
</dbReference>
<proteinExistence type="predicted"/>
<feature type="domain" description="DUF4283" evidence="1">
    <location>
        <begin position="26"/>
        <end position="92"/>
    </location>
</feature>
<dbReference type="InterPro" id="IPR040256">
    <property type="entry name" value="At4g02000-like"/>
</dbReference>
<protein>
    <recommendedName>
        <fullName evidence="5">DUF4283 domain-containing protein</fullName>
    </recommendedName>
</protein>
<dbReference type="AlphaFoldDB" id="A0A9Q1GKP5"/>
<evidence type="ECO:0000313" key="4">
    <source>
        <dbReference type="Proteomes" id="UP001153076"/>
    </source>
</evidence>
<dbReference type="OrthoDB" id="1433660at2759"/>
<keyword evidence="4" id="KW-1185">Reference proteome</keyword>
<sequence>MLDGQLGNILIGFLLKDEDEIRSPQVADQTLNKNAIKGVIQRSWNPQHGVTIADLDENLFLFKLSEAEDVKRVWNGGPWTIMGHHLVIKKWYADLVDDINFSTSGFWADTRDKGGLYIRLNVEIKVREPLHPGFPLKVTSGMEKWVDCKYKKLPNVCYSCGRLGHEMRGTTKRCADFGPEGANLKKMQENEAVNTQFVLGPEMGDLAFDIGKGPEKTKRKIVKVRKNSVLGYPNNVDVDAVGLSGGLFVCWQNGIVSNRRPGAENIRERLDKAYANGEWRLLFPRAVVRHLVAQHSDHSPILVEGEKSSRPKPFKFEAAWTIDESSKSVVKMAWGKDFKGLVAFKFVARLKVTKYRLEEWNRDHFGNIQQNTTRLKEMLQKTALEPLLGWEFEGLISGALDVAKEVQQIRFSWLRRTANELAHDVARWALKEVDQDVFNLRDIRSCVLQTREP</sequence>
<evidence type="ECO:0000259" key="1">
    <source>
        <dbReference type="Pfam" id="PF14111"/>
    </source>
</evidence>
<dbReference type="InterPro" id="IPR025558">
    <property type="entry name" value="DUF4283"/>
</dbReference>
<dbReference type="Proteomes" id="UP001153076">
    <property type="component" value="Unassembled WGS sequence"/>
</dbReference>
<organism evidence="3 4">
    <name type="scientific">Carnegiea gigantea</name>
    <dbReference type="NCBI Taxonomy" id="171969"/>
    <lineage>
        <taxon>Eukaryota</taxon>
        <taxon>Viridiplantae</taxon>
        <taxon>Streptophyta</taxon>
        <taxon>Embryophyta</taxon>
        <taxon>Tracheophyta</taxon>
        <taxon>Spermatophyta</taxon>
        <taxon>Magnoliopsida</taxon>
        <taxon>eudicotyledons</taxon>
        <taxon>Gunneridae</taxon>
        <taxon>Pentapetalae</taxon>
        <taxon>Caryophyllales</taxon>
        <taxon>Cactineae</taxon>
        <taxon>Cactaceae</taxon>
        <taxon>Cactoideae</taxon>
        <taxon>Echinocereeae</taxon>
        <taxon>Carnegiea</taxon>
    </lineage>
</organism>
<dbReference type="EMBL" id="JAKOGI010002556">
    <property type="protein sequence ID" value="KAJ8421753.1"/>
    <property type="molecule type" value="Genomic_DNA"/>
</dbReference>
<evidence type="ECO:0000313" key="3">
    <source>
        <dbReference type="EMBL" id="KAJ8421753.1"/>
    </source>
</evidence>
<evidence type="ECO:0000259" key="2">
    <source>
        <dbReference type="Pfam" id="PF14392"/>
    </source>
</evidence>
<dbReference type="PANTHER" id="PTHR31286:SF99">
    <property type="entry name" value="DUF4283 DOMAIN-CONTAINING PROTEIN"/>
    <property type="match status" value="1"/>
</dbReference>
<dbReference type="Pfam" id="PF14392">
    <property type="entry name" value="zf-CCHC_4"/>
    <property type="match status" value="1"/>
</dbReference>
<gene>
    <name evidence="3" type="ORF">Cgig2_022989</name>
</gene>
<name>A0A9Q1GKP5_9CARY</name>
<dbReference type="Pfam" id="PF14111">
    <property type="entry name" value="DUF4283"/>
    <property type="match status" value="1"/>
</dbReference>
<comment type="caution">
    <text evidence="3">The sequence shown here is derived from an EMBL/GenBank/DDBJ whole genome shotgun (WGS) entry which is preliminary data.</text>
</comment>
<accession>A0A9Q1GKP5</accession>